<dbReference type="Proteomes" id="UP000824469">
    <property type="component" value="Unassembled WGS sequence"/>
</dbReference>
<name>A0AA38L1P7_TAXCH</name>
<evidence type="ECO:0000313" key="1">
    <source>
        <dbReference type="EMBL" id="KAH9312318.1"/>
    </source>
</evidence>
<dbReference type="AlphaFoldDB" id="A0AA38L1P7"/>
<accession>A0AA38L1P7</accession>
<organism evidence="1 2">
    <name type="scientific">Taxus chinensis</name>
    <name type="common">Chinese yew</name>
    <name type="synonym">Taxus wallichiana var. chinensis</name>
    <dbReference type="NCBI Taxonomy" id="29808"/>
    <lineage>
        <taxon>Eukaryota</taxon>
        <taxon>Viridiplantae</taxon>
        <taxon>Streptophyta</taxon>
        <taxon>Embryophyta</taxon>
        <taxon>Tracheophyta</taxon>
        <taxon>Spermatophyta</taxon>
        <taxon>Pinopsida</taxon>
        <taxon>Pinidae</taxon>
        <taxon>Conifers II</taxon>
        <taxon>Cupressales</taxon>
        <taxon>Taxaceae</taxon>
        <taxon>Taxus</taxon>
    </lineage>
</organism>
<protein>
    <submittedName>
        <fullName evidence="1">Uncharacterized protein</fullName>
    </submittedName>
</protein>
<keyword evidence="2" id="KW-1185">Reference proteome</keyword>
<feature type="non-terminal residue" evidence="1">
    <location>
        <position position="1"/>
    </location>
</feature>
<proteinExistence type="predicted"/>
<gene>
    <name evidence="1" type="ORF">KI387_027353</name>
</gene>
<feature type="non-terminal residue" evidence="1">
    <location>
        <position position="54"/>
    </location>
</feature>
<comment type="caution">
    <text evidence="1">The sequence shown here is derived from an EMBL/GenBank/DDBJ whole genome shotgun (WGS) entry which is preliminary data.</text>
</comment>
<sequence>KLLQIHGATYRERTSKLNWILKYAFCELFRKPDSNAFVFLAHIFSSLSFIQLKA</sequence>
<dbReference type="EMBL" id="JAHRHJ020000006">
    <property type="protein sequence ID" value="KAH9312318.1"/>
    <property type="molecule type" value="Genomic_DNA"/>
</dbReference>
<reference evidence="1 2" key="1">
    <citation type="journal article" date="2021" name="Nat. Plants">
        <title>The Taxus genome provides insights into paclitaxel biosynthesis.</title>
        <authorList>
            <person name="Xiong X."/>
            <person name="Gou J."/>
            <person name="Liao Q."/>
            <person name="Li Y."/>
            <person name="Zhou Q."/>
            <person name="Bi G."/>
            <person name="Li C."/>
            <person name="Du R."/>
            <person name="Wang X."/>
            <person name="Sun T."/>
            <person name="Guo L."/>
            <person name="Liang H."/>
            <person name="Lu P."/>
            <person name="Wu Y."/>
            <person name="Zhang Z."/>
            <person name="Ro D.K."/>
            <person name="Shang Y."/>
            <person name="Huang S."/>
            <person name="Yan J."/>
        </authorList>
    </citation>
    <scope>NUCLEOTIDE SEQUENCE [LARGE SCALE GENOMIC DNA]</scope>
    <source>
        <strain evidence="1">Ta-2019</strain>
    </source>
</reference>
<evidence type="ECO:0000313" key="2">
    <source>
        <dbReference type="Proteomes" id="UP000824469"/>
    </source>
</evidence>